<dbReference type="EMBL" id="CP118848">
    <property type="protein sequence ID" value="WHI61073.1"/>
    <property type="molecule type" value="Genomic_DNA"/>
</dbReference>
<evidence type="ECO:0000313" key="2">
    <source>
        <dbReference type="Proteomes" id="UP001223261"/>
    </source>
</evidence>
<organism evidence="1 2">
    <name type="scientific">Mammaliicoccus lentus</name>
    <name type="common">Staphylococcus lentus</name>
    <dbReference type="NCBI Taxonomy" id="42858"/>
    <lineage>
        <taxon>Bacteria</taxon>
        <taxon>Bacillati</taxon>
        <taxon>Bacillota</taxon>
        <taxon>Bacilli</taxon>
        <taxon>Bacillales</taxon>
        <taxon>Staphylococcaceae</taxon>
        <taxon>Mammaliicoccus</taxon>
    </lineage>
</organism>
<dbReference type="RefSeq" id="WP_282862829.1">
    <property type="nucleotide sequence ID" value="NZ_CP118848.1"/>
</dbReference>
<name>A0AAX3W715_MAMLE</name>
<accession>A0AAX3W715</accession>
<dbReference type="Proteomes" id="UP001223261">
    <property type="component" value="Chromosome"/>
</dbReference>
<protein>
    <submittedName>
        <fullName evidence="1">Uncharacterized protein</fullName>
    </submittedName>
</protein>
<gene>
    <name evidence="1" type="ORF">PYH69_05425</name>
</gene>
<dbReference type="AlphaFoldDB" id="A0AAX3W715"/>
<sequence length="160" mass="18631">MIQIKGNCKFNITLDATTWIFDDRKVKIEDLEQGIFNGEKPIEFENNVAWNRAILEGATMPPTLNSETNYKRQSFLKETFVINAMPFIKNSEPNEDATKVVLKNDKDSLEISIDNWPYLFFHFSKEGKMIYSDGKIDAFTYDQENGYKDKFSYVDEIEVV</sequence>
<proteinExistence type="predicted"/>
<reference evidence="1" key="1">
    <citation type="journal article" date="2023" name="Antibiotics">
        <title>Prevalence and Molecular Characterization of Methicillin-Resistant Staphylococci (MRS) and Mammaliicocci (MRM) in Dromedary Camels from Algeria: First Detection of SCCmec-mecC Hybrid in Methicillin-Resistant Mammaliicoccus lentus.</title>
        <authorList>
            <person name="Belhout C."/>
            <person name="Boyen F."/>
            <person name="Vereecke N."/>
            <person name="Theuns S."/>
            <person name="Taibi N."/>
            <person name="Stegger M."/>
            <person name="de la Fe-Rodriguez P.Y."/>
            <person name="Bouayad L."/>
            <person name="Elgroud R."/>
            <person name="Butaye P."/>
        </authorList>
    </citation>
    <scope>NUCLEOTIDE SEQUENCE</scope>
    <source>
        <strain evidence="1">7048</strain>
    </source>
</reference>
<evidence type="ECO:0000313" key="1">
    <source>
        <dbReference type="EMBL" id="WHI61073.1"/>
    </source>
</evidence>